<comment type="caution">
    <text evidence="7">The sequence shown here is derived from an EMBL/GenBank/DDBJ whole genome shotgun (WGS) entry which is preliminary data.</text>
</comment>
<dbReference type="PANTHER" id="PTHR43394:SF18">
    <property type="entry name" value="ABC TRANSPORTER B FAMILY MEMBER 11-LIKE"/>
    <property type="match status" value="1"/>
</dbReference>
<dbReference type="GO" id="GO:0090374">
    <property type="term" value="P:oligopeptide export from mitochondrion"/>
    <property type="evidence" value="ECO:0007669"/>
    <property type="project" value="TreeGrafter"/>
</dbReference>
<sequence length="208" mass="23114">MDLEEEDVEIPSGFRILKESKTEWKEIVIGSLASIVTGIVMPTYAVFYSEIFNTFTLTGTALKDSAFFWSMMFLVLAGTIGYAFAGERLTMRLRYLSFTNILRQDIGWFDDYRHTSGKIASRLATDIPLVKSAAGVRIGTVISAAVTLAASIAIAFVFGWKLALALIVVVPILLVAGAVQMRTLKGNQKRMQNLWQMPVKLQVRLLKI</sequence>
<evidence type="ECO:0000313" key="8">
    <source>
        <dbReference type="Proteomes" id="UP001054945"/>
    </source>
</evidence>
<dbReference type="AlphaFoldDB" id="A0AAV4Q288"/>
<accession>A0AAV4Q288</accession>
<protein>
    <submittedName>
        <fullName evidence="7">Multidrug resistance protein pgp-1</fullName>
    </submittedName>
</protein>
<dbReference type="InterPro" id="IPR036640">
    <property type="entry name" value="ABC1_TM_sf"/>
</dbReference>
<dbReference type="Proteomes" id="UP001054945">
    <property type="component" value="Unassembled WGS sequence"/>
</dbReference>
<evidence type="ECO:0000313" key="7">
    <source>
        <dbReference type="EMBL" id="GIY01533.1"/>
    </source>
</evidence>
<evidence type="ECO:0000256" key="2">
    <source>
        <dbReference type="ARBA" id="ARBA00022692"/>
    </source>
</evidence>
<dbReference type="Pfam" id="PF00664">
    <property type="entry name" value="ABC_membrane"/>
    <property type="match status" value="1"/>
</dbReference>
<dbReference type="PANTHER" id="PTHR43394">
    <property type="entry name" value="ATP-DEPENDENT PERMEASE MDL1, MITOCHONDRIAL"/>
    <property type="match status" value="1"/>
</dbReference>
<dbReference type="EMBL" id="BPLR01005332">
    <property type="protein sequence ID" value="GIY01533.1"/>
    <property type="molecule type" value="Genomic_DNA"/>
</dbReference>
<feature type="domain" description="ABC transmembrane type-1" evidence="6">
    <location>
        <begin position="28"/>
        <end position="193"/>
    </location>
</feature>
<feature type="transmembrane region" description="Helical" evidence="5">
    <location>
        <begin position="138"/>
        <end position="156"/>
    </location>
</feature>
<gene>
    <name evidence="7" type="primary">pgp-1</name>
    <name evidence="7" type="ORF">CEXT_264321</name>
</gene>
<evidence type="ECO:0000256" key="4">
    <source>
        <dbReference type="ARBA" id="ARBA00023136"/>
    </source>
</evidence>
<keyword evidence="2 5" id="KW-0812">Transmembrane</keyword>
<proteinExistence type="predicted"/>
<feature type="transmembrane region" description="Helical" evidence="5">
    <location>
        <begin position="27"/>
        <end position="47"/>
    </location>
</feature>
<reference evidence="7 8" key="1">
    <citation type="submission" date="2021-06" db="EMBL/GenBank/DDBJ databases">
        <title>Caerostris extrusa draft genome.</title>
        <authorList>
            <person name="Kono N."/>
            <person name="Arakawa K."/>
        </authorList>
    </citation>
    <scope>NUCLEOTIDE SEQUENCE [LARGE SCALE GENOMIC DNA]</scope>
</reference>
<dbReference type="InterPro" id="IPR039421">
    <property type="entry name" value="Type_1_exporter"/>
</dbReference>
<evidence type="ECO:0000259" key="6">
    <source>
        <dbReference type="PROSITE" id="PS50929"/>
    </source>
</evidence>
<dbReference type="CDD" id="cd18578">
    <property type="entry name" value="ABC_6TM_Pgp_ABCB1_D2_like"/>
    <property type="match status" value="1"/>
</dbReference>
<keyword evidence="4 5" id="KW-0472">Membrane</keyword>
<comment type="subcellular location">
    <subcellularLocation>
        <location evidence="1">Membrane</location>
        <topology evidence="1">Multi-pass membrane protein</topology>
    </subcellularLocation>
</comment>
<keyword evidence="8" id="KW-1185">Reference proteome</keyword>
<dbReference type="InterPro" id="IPR011527">
    <property type="entry name" value="ABC1_TM_dom"/>
</dbReference>
<organism evidence="7 8">
    <name type="scientific">Caerostris extrusa</name>
    <name type="common">Bark spider</name>
    <name type="synonym">Caerostris bankana</name>
    <dbReference type="NCBI Taxonomy" id="172846"/>
    <lineage>
        <taxon>Eukaryota</taxon>
        <taxon>Metazoa</taxon>
        <taxon>Ecdysozoa</taxon>
        <taxon>Arthropoda</taxon>
        <taxon>Chelicerata</taxon>
        <taxon>Arachnida</taxon>
        <taxon>Araneae</taxon>
        <taxon>Araneomorphae</taxon>
        <taxon>Entelegynae</taxon>
        <taxon>Araneoidea</taxon>
        <taxon>Araneidae</taxon>
        <taxon>Caerostris</taxon>
    </lineage>
</organism>
<name>A0AAV4Q288_CAEEX</name>
<evidence type="ECO:0000256" key="5">
    <source>
        <dbReference type="SAM" id="Phobius"/>
    </source>
</evidence>
<dbReference type="SUPFAM" id="SSF90123">
    <property type="entry name" value="ABC transporter transmembrane region"/>
    <property type="match status" value="1"/>
</dbReference>
<evidence type="ECO:0000256" key="1">
    <source>
        <dbReference type="ARBA" id="ARBA00004141"/>
    </source>
</evidence>
<dbReference type="GO" id="GO:0005743">
    <property type="term" value="C:mitochondrial inner membrane"/>
    <property type="evidence" value="ECO:0007669"/>
    <property type="project" value="TreeGrafter"/>
</dbReference>
<dbReference type="PROSITE" id="PS50929">
    <property type="entry name" value="ABC_TM1F"/>
    <property type="match status" value="1"/>
</dbReference>
<feature type="transmembrane region" description="Helical" evidence="5">
    <location>
        <begin position="67"/>
        <end position="85"/>
    </location>
</feature>
<dbReference type="Gene3D" id="1.20.1560.10">
    <property type="entry name" value="ABC transporter type 1, transmembrane domain"/>
    <property type="match status" value="1"/>
</dbReference>
<dbReference type="GO" id="GO:0015421">
    <property type="term" value="F:ABC-type oligopeptide transporter activity"/>
    <property type="evidence" value="ECO:0007669"/>
    <property type="project" value="TreeGrafter"/>
</dbReference>
<feature type="transmembrane region" description="Helical" evidence="5">
    <location>
        <begin position="162"/>
        <end position="181"/>
    </location>
</feature>
<keyword evidence="3 5" id="KW-1133">Transmembrane helix</keyword>
<dbReference type="GO" id="GO:0005524">
    <property type="term" value="F:ATP binding"/>
    <property type="evidence" value="ECO:0007669"/>
    <property type="project" value="InterPro"/>
</dbReference>
<evidence type="ECO:0000256" key="3">
    <source>
        <dbReference type="ARBA" id="ARBA00022989"/>
    </source>
</evidence>